<accession>A0A094IXM3</accession>
<name>A0A094IXM3_9GAMM</name>
<evidence type="ECO:0008006" key="4">
    <source>
        <dbReference type="Google" id="ProtNLM"/>
    </source>
</evidence>
<dbReference type="Proteomes" id="UP000054363">
    <property type="component" value="Unassembled WGS sequence"/>
</dbReference>
<dbReference type="InterPro" id="IPR047111">
    <property type="entry name" value="YbaP-like"/>
</dbReference>
<proteinExistence type="predicted"/>
<gene>
    <name evidence="2" type="ORF">IDSA_03900</name>
</gene>
<dbReference type="OrthoDB" id="357294at2"/>
<feature type="signal peptide" evidence="1">
    <location>
        <begin position="1"/>
        <end position="24"/>
    </location>
</feature>
<dbReference type="eggNOG" id="COG3735">
    <property type="taxonomic scope" value="Bacteria"/>
</dbReference>
<sequence length="290" mass="32969">MRHNFCAALLAGVLLFLVSAGANASLLYRISGTDIQQPSYLFGTMHMICERDFNVDDRILQAFRATDRLVLELDLTDMAVAQQLQQSVRQPGGPYLHKHLTAEQLKEVDAALQQITGQQFSYFQELRPFVLSSMLLRQQLNCQQLASWEGFFLQQAQRTEKTVIGLETVADQISIFDRIPLARQSQWFWQMIDEFEQSSADLQQMKDLFLEEDVDKLYEFIVQQPEFAEYRPILLDDRNQNWVLTLQPLLAERPTFIAVGAGHLGGAQGLISLLRDAGYIVEPVTVAAAQ</sequence>
<dbReference type="InterPro" id="IPR002816">
    <property type="entry name" value="TraB/PrgY/GumN_fam"/>
</dbReference>
<evidence type="ECO:0000256" key="1">
    <source>
        <dbReference type="SAM" id="SignalP"/>
    </source>
</evidence>
<dbReference type="PANTHER" id="PTHR40590:SF1">
    <property type="entry name" value="CYTOPLASMIC PROTEIN"/>
    <property type="match status" value="1"/>
</dbReference>
<dbReference type="Pfam" id="PF01963">
    <property type="entry name" value="TraB_PrgY_gumN"/>
    <property type="match status" value="1"/>
</dbReference>
<dbReference type="PANTHER" id="PTHR40590">
    <property type="entry name" value="CYTOPLASMIC PROTEIN-RELATED"/>
    <property type="match status" value="1"/>
</dbReference>
<dbReference type="STRING" id="435908.IDSA_03900"/>
<evidence type="ECO:0000313" key="3">
    <source>
        <dbReference type="Proteomes" id="UP000054363"/>
    </source>
</evidence>
<dbReference type="RefSeq" id="WP_034774359.1">
    <property type="nucleotide sequence ID" value="NZ_JPER01000001.1"/>
</dbReference>
<dbReference type="AlphaFoldDB" id="A0A094IXM3"/>
<keyword evidence="3" id="KW-1185">Reference proteome</keyword>
<organism evidence="2 3">
    <name type="scientific">Pseudidiomarina salinarum</name>
    <dbReference type="NCBI Taxonomy" id="435908"/>
    <lineage>
        <taxon>Bacteria</taxon>
        <taxon>Pseudomonadati</taxon>
        <taxon>Pseudomonadota</taxon>
        <taxon>Gammaproteobacteria</taxon>
        <taxon>Alteromonadales</taxon>
        <taxon>Idiomarinaceae</taxon>
        <taxon>Pseudidiomarina</taxon>
    </lineage>
</organism>
<dbReference type="EMBL" id="JPER01000001">
    <property type="protein sequence ID" value="KFZ31837.1"/>
    <property type="molecule type" value="Genomic_DNA"/>
</dbReference>
<dbReference type="CDD" id="cd14789">
    <property type="entry name" value="Tiki"/>
    <property type="match status" value="1"/>
</dbReference>
<evidence type="ECO:0000313" key="2">
    <source>
        <dbReference type="EMBL" id="KFZ31837.1"/>
    </source>
</evidence>
<comment type="caution">
    <text evidence="2">The sequence shown here is derived from an EMBL/GenBank/DDBJ whole genome shotgun (WGS) entry which is preliminary data.</text>
</comment>
<protein>
    <recommendedName>
        <fullName evidence="4">Polysaccharide biosynthesis protein GumN</fullName>
    </recommendedName>
</protein>
<keyword evidence="1" id="KW-0732">Signal</keyword>
<reference evidence="2 3" key="1">
    <citation type="submission" date="2014-06" db="EMBL/GenBank/DDBJ databases">
        <title>The draft genome sequence of Idiomarina salinarum ISL-52.</title>
        <authorList>
            <person name="Du J."/>
            <person name="Shao Z."/>
        </authorList>
    </citation>
    <scope>NUCLEOTIDE SEQUENCE [LARGE SCALE GENOMIC DNA]</scope>
    <source>
        <strain evidence="2 3">ISL-52</strain>
    </source>
</reference>
<feature type="chain" id="PRO_5001900373" description="Polysaccharide biosynthesis protein GumN" evidence="1">
    <location>
        <begin position="25"/>
        <end position="290"/>
    </location>
</feature>